<dbReference type="HOGENOM" id="CLU_2786168_0_0_0"/>
<evidence type="ECO:0000313" key="1">
    <source>
        <dbReference type="EMBL" id="CBK41437.1"/>
    </source>
</evidence>
<dbReference type="Proteomes" id="UP000001660">
    <property type="component" value="Chromosome"/>
</dbReference>
<dbReference type="AlphaFoldDB" id="D8PDX8"/>
<reference evidence="1 2" key="1">
    <citation type="journal article" date="2010" name="Proc. Natl. Acad. Sci. U.S.A.">
        <title>A Nitrospira metagenome illuminates the physiology and evolution of globally important nitrite-oxidizing bacteria.</title>
        <authorList>
            <person name="Lucker S."/>
            <person name="Wagner M."/>
            <person name="Maixner F."/>
            <person name="Pelletier E."/>
            <person name="Koch H."/>
            <person name="Vacherie B."/>
            <person name="Rattei T."/>
            <person name="Sinninghe Damste J."/>
            <person name="Spieck E."/>
            <person name="Le Paslier D."/>
            <person name="Daims H."/>
        </authorList>
    </citation>
    <scope>NUCLEOTIDE SEQUENCE [LARGE SCALE GENOMIC DNA]</scope>
</reference>
<keyword evidence="2" id="KW-1185">Reference proteome</keyword>
<dbReference type="EMBL" id="FP929003">
    <property type="protein sequence ID" value="CBK41437.1"/>
    <property type="molecule type" value="Genomic_DNA"/>
</dbReference>
<organism evidence="1 2">
    <name type="scientific">Nitrospira defluvii</name>
    <dbReference type="NCBI Taxonomy" id="330214"/>
    <lineage>
        <taxon>Bacteria</taxon>
        <taxon>Pseudomonadati</taxon>
        <taxon>Nitrospirota</taxon>
        <taxon>Nitrospiria</taxon>
        <taxon>Nitrospirales</taxon>
        <taxon>Nitrospiraceae</taxon>
        <taxon>Nitrospira</taxon>
    </lineage>
</organism>
<accession>D8PDX8</accession>
<sequence length="68" mass="7244">MPVTLSDPLTLRGFACLAFLPDRQYACVGPIERSPVGLYVHLWFGVAMPPRPAISDRSGSTLMAAPAG</sequence>
<gene>
    <name evidence="1" type="ORF">NIDE1704</name>
</gene>
<dbReference type="STRING" id="330214.NIDE1704"/>
<protein>
    <submittedName>
        <fullName evidence="1">Uncharacterized protein</fullName>
    </submittedName>
</protein>
<dbReference type="KEGG" id="nde:NIDE1704"/>
<proteinExistence type="predicted"/>
<name>D8PDX8_9BACT</name>
<evidence type="ECO:0000313" key="2">
    <source>
        <dbReference type="Proteomes" id="UP000001660"/>
    </source>
</evidence>